<feature type="coiled-coil region" evidence="1">
    <location>
        <begin position="236"/>
        <end position="263"/>
    </location>
</feature>
<evidence type="ECO:0000256" key="1">
    <source>
        <dbReference type="SAM" id="Coils"/>
    </source>
</evidence>
<organism evidence="4 5">
    <name type="scientific">Plasmodium vinckei petteri</name>
    <dbReference type="NCBI Taxonomy" id="138298"/>
    <lineage>
        <taxon>Eukaryota</taxon>
        <taxon>Sar</taxon>
        <taxon>Alveolata</taxon>
        <taxon>Apicomplexa</taxon>
        <taxon>Aconoidasida</taxon>
        <taxon>Haemosporida</taxon>
        <taxon>Plasmodiidae</taxon>
        <taxon>Plasmodium</taxon>
        <taxon>Plasmodium (Vinckeia)</taxon>
    </lineage>
</organism>
<proteinExistence type="predicted"/>
<dbReference type="EMBL" id="LR865411">
    <property type="protein sequence ID" value="CAD2100628.1"/>
    <property type="molecule type" value="Genomic_DNA"/>
</dbReference>
<protein>
    <submittedName>
        <fullName evidence="4">Fam-a protein</fullName>
    </submittedName>
</protein>
<dbReference type="InterPro" id="IPR010882">
    <property type="entry name" value="PCEMA1"/>
</dbReference>
<dbReference type="SUPFAM" id="SSF55961">
    <property type="entry name" value="Bet v1-like"/>
    <property type="match status" value="1"/>
</dbReference>
<dbReference type="OrthoDB" id="372294at2759"/>
<feature type="chain" id="PRO_5028442970" evidence="3">
    <location>
        <begin position="20"/>
        <end position="495"/>
    </location>
</feature>
<evidence type="ECO:0000313" key="5">
    <source>
        <dbReference type="Proteomes" id="UP000515268"/>
    </source>
</evidence>
<evidence type="ECO:0000256" key="2">
    <source>
        <dbReference type="SAM" id="MobiDB-lite"/>
    </source>
</evidence>
<dbReference type="NCBIfam" id="TIGR01599">
    <property type="entry name" value="PYST-A"/>
    <property type="match status" value="1"/>
</dbReference>
<keyword evidence="5" id="KW-1185">Reference proteome</keyword>
<dbReference type="AlphaFoldDB" id="A0A6V7SN44"/>
<dbReference type="VEuPathDB" id="PlasmoDB:PVPCR_0602860"/>
<keyword evidence="1" id="KW-0175">Coiled coil</keyword>
<name>A0A6V7SN44_PLAVN</name>
<sequence>MRATSLSLISLMIFGIVLAQKCLGSEFATDYSPFCRKKTKESHKTANAPLENTNYDPDLPDFQFIDEYNPRAVTNCKVNQPRLSEPFISETDGTTVDKVTGFLRREHDPKSVGCYYRPYEEAFESRNSYSLVPFMDSHKYNKTIELKQDHFRPPSPKTLENQELPKKEETPVEQKLPKKEETPVEQKIPKKEELPVEQKLPKKEELPVEQKLPKKEELPVEQKLPKKEELPVEQKLPKLEELLEEEEEELNTIYGENEEICEQNKHLLCTNSEETINAIDLMTEAITHLEHHVADKDDYELCKIYDFYSMALYKKKHEGYIVHKINLRYYNFNKYNDTINELWYPAHGNSFKTGSTKKKIVRVYTPNLVMIQQRYKTWLFGRQRYFYALAAKAEVSKNKTAIVMASANINDHNTSSKEYKNTIIENANLFKTDIDSEKDIRKGKLKKVFINIAGYIIEKTPGYVDVTYIESIDGNARGSIERVIRNILYFFDLDE</sequence>
<reference evidence="4 5" key="1">
    <citation type="submission" date="2020-08" db="EMBL/GenBank/DDBJ databases">
        <authorList>
            <person name="Ramaprasad A."/>
        </authorList>
    </citation>
    <scope>NUCLEOTIDE SEQUENCE [LARGE SCALE GENOMIC DNA]</scope>
</reference>
<gene>
    <name evidence="4" type="ORF">PVPCR_0602860</name>
</gene>
<accession>A0A6V7SN44</accession>
<keyword evidence="3" id="KW-0732">Signal</keyword>
<feature type="signal peptide" evidence="3">
    <location>
        <begin position="1"/>
        <end position="19"/>
    </location>
</feature>
<dbReference type="Proteomes" id="UP000515268">
    <property type="component" value="Chromosome PVPCR_06"/>
</dbReference>
<dbReference type="InterPro" id="IPR006486">
    <property type="entry name" value="PYST_A"/>
</dbReference>
<feature type="region of interest" description="Disordered" evidence="2">
    <location>
        <begin position="146"/>
        <end position="222"/>
    </location>
</feature>
<evidence type="ECO:0000256" key="3">
    <source>
        <dbReference type="SAM" id="SignalP"/>
    </source>
</evidence>
<dbReference type="Pfam" id="PF07418">
    <property type="entry name" value="PCEMA1"/>
    <property type="match status" value="1"/>
</dbReference>
<evidence type="ECO:0000313" key="4">
    <source>
        <dbReference type="EMBL" id="CAD2100628.1"/>
    </source>
</evidence>
<feature type="compositionally biased region" description="Basic and acidic residues" evidence="2">
    <location>
        <begin position="163"/>
        <end position="222"/>
    </location>
</feature>